<sequence length="266" mass="29901">MARRASEVADEMKPTEGFDPNALHVFSNGGGRFVPSEKVLKLRNRLIKFMEDHKSTFDGINHDLSTDAYDWLLGAGLTNLEYGYLCEIMCSSFWGPKVFNCAAPDTGNMEVLMRYGSKEQQEKWLIPLLEGKIKSGFSMTEPQKMQQIFSVLSKGAMDPRCRLLIVMGKTNSNAARQKQHSMILVEVQSRGVRIKRPLTVFGFDDAPYGHAEITFENVCVPAKNIILGERRGFEIAQARLGPGRLHHCMKLIGAAERGMRMMVQRA</sequence>
<keyword evidence="2" id="KW-1185">Reference proteome</keyword>
<gene>
    <name evidence="1" type="ORF">L6164_012512</name>
</gene>
<evidence type="ECO:0000313" key="1">
    <source>
        <dbReference type="EMBL" id="KAI4345383.1"/>
    </source>
</evidence>
<evidence type="ECO:0000313" key="2">
    <source>
        <dbReference type="Proteomes" id="UP000828941"/>
    </source>
</evidence>
<proteinExistence type="predicted"/>
<comment type="caution">
    <text evidence="1">The sequence shown here is derived from an EMBL/GenBank/DDBJ whole genome shotgun (WGS) entry which is preliminary data.</text>
</comment>
<reference evidence="1 2" key="1">
    <citation type="journal article" date="2022" name="DNA Res.">
        <title>Chromosomal-level genome assembly of the orchid tree Bauhinia variegata (Leguminosae; Cercidoideae) supports the allotetraploid origin hypothesis of Bauhinia.</title>
        <authorList>
            <person name="Zhong Y."/>
            <person name="Chen Y."/>
            <person name="Zheng D."/>
            <person name="Pang J."/>
            <person name="Liu Y."/>
            <person name="Luo S."/>
            <person name="Meng S."/>
            <person name="Qian L."/>
            <person name="Wei D."/>
            <person name="Dai S."/>
            <person name="Zhou R."/>
        </authorList>
    </citation>
    <scope>NUCLEOTIDE SEQUENCE [LARGE SCALE GENOMIC DNA]</scope>
    <source>
        <strain evidence="1">BV-YZ2020</strain>
    </source>
</reference>
<organism evidence="1 2">
    <name type="scientific">Bauhinia variegata</name>
    <name type="common">Purple orchid tree</name>
    <name type="synonym">Phanera variegata</name>
    <dbReference type="NCBI Taxonomy" id="167791"/>
    <lineage>
        <taxon>Eukaryota</taxon>
        <taxon>Viridiplantae</taxon>
        <taxon>Streptophyta</taxon>
        <taxon>Embryophyta</taxon>
        <taxon>Tracheophyta</taxon>
        <taxon>Spermatophyta</taxon>
        <taxon>Magnoliopsida</taxon>
        <taxon>eudicotyledons</taxon>
        <taxon>Gunneridae</taxon>
        <taxon>Pentapetalae</taxon>
        <taxon>rosids</taxon>
        <taxon>fabids</taxon>
        <taxon>Fabales</taxon>
        <taxon>Fabaceae</taxon>
        <taxon>Cercidoideae</taxon>
        <taxon>Cercideae</taxon>
        <taxon>Bauhiniinae</taxon>
        <taxon>Bauhinia</taxon>
    </lineage>
</organism>
<dbReference type="EMBL" id="CM039430">
    <property type="protein sequence ID" value="KAI4345383.1"/>
    <property type="molecule type" value="Genomic_DNA"/>
</dbReference>
<accession>A0ACB9P9S1</accession>
<name>A0ACB9P9S1_BAUVA</name>
<dbReference type="Proteomes" id="UP000828941">
    <property type="component" value="Chromosome 5"/>
</dbReference>
<protein>
    <submittedName>
        <fullName evidence="1">Uncharacterized protein</fullName>
    </submittedName>
</protein>